<evidence type="ECO:0000259" key="2">
    <source>
        <dbReference type="PROSITE" id="PS51064"/>
    </source>
</evidence>
<keyword evidence="4" id="KW-1185">Reference proteome</keyword>
<proteinExistence type="predicted"/>
<dbReference type="InterPro" id="IPR011993">
    <property type="entry name" value="PH-like_dom_sf"/>
</dbReference>
<feature type="region of interest" description="Disordered" evidence="1">
    <location>
        <begin position="143"/>
        <end position="162"/>
    </location>
</feature>
<name>A0AAV7JFN9_9METZ</name>
<reference evidence="3 4" key="1">
    <citation type="journal article" date="2023" name="BMC Biol.">
        <title>The compact genome of the sponge Oopsacas minuta (Hexactinellida) is lacking key metazoan core genes.</title>
        <authorList>
            <person name="Santini S."/>
            <person name="Schenkelaars Q."/>
            <person name="Jourda C."/>
            <person name="Duchesne M."/>
            <person name="Belahbib H."/>
            <person name="Rocher C."/>
            <person name="Selva M."/>
            <person name="Riesgo A."/>
            <person name="Vervoort M."/>
            <person name="Leys S.P."/>
            <person name="Kodjabachian L."/>
            <person name="Le Bivic A."/>
            <person name="Borchiellini C."/>
            <person name="Claverie J.M."/>
            <person name="Renard E."/>
        </authorList>
    </citation>
    <scope>NUCLEOTIDE SEQUENCE [LARGE SCALE GENOMIC DNA]</scope>
    <source>
        <strain evidence="3">SPO-2</strain>
    </source>
</reference>
<dbReference type="SMART" id="SM01244">
    <property type="entry name" value="IRS"/>
    <property type="match status" value="1"/>
</dbReference>
<evidence type="ECO:0000256" key="1">
    <source>
        <dbReference type="SAM" id="MobiDB-lite"/>
    </source>
</evidence>
<dbReference type="EMBL" id="JAKMXF010000340">
    <property type="protein sequence ID" value="KAI6647587.1"/>
    <property type="molecule type" value="Genomic_DNA"/>
</dbReference>
<evidence type="ECO:0000313" key="4">
    <source>
        <dbReference type="Proteomes" id="UP001165289"/>
    </source>
</evidence>
<dbReference type="InterPro" id="IPR050996">
    <property type="entry name" value="Docking_Protein_DOK"/>
</dbReference>
<dbReference type="SMART" id="SM00310">
    <property type="entry name" value="PTBI"/>
    <property type="match status" value="1"/>
</dbReference>
<gene>
    <name evidence="3" type="ORF">LOD99_8662</name>
</gene>
<dbReference type="GO" id="GO:0005737">
    <property type="term" value="C:cytoplasm"/>
    <property type="evidence" value="ECO:0007669"/>
    <property type="project" value="TreeGrafter"/>
</dbReference>
<dbReference type="GO" id="GO:0043410">
    <property type="term" value="P:positive regulation of MAPK cascade"/>
    <property type="evidence" value="ECO:0007669"/>
    <property type="project" value="TreeGrafter"/>
</dbReference>
<protein>
    <submittedName>
        <fullName evidence="3">Docking protein 1</fullName>
    </submittedName>
</protein>
<dbReference type="AlphaFoldDB" id="A0AAV7JFN9"/>
<accession>A0AAV7JFN9</accession>
<dbReference type="GO" id="GO:0007265">
    <property type="term" value="P:Ras protein signal transduction"/>
    <property type="evidence" value="ECO:0007669"/>
    <property type="project" value="TreeGrafter"/>
</dbReference>
<feature type="region of interest" description="Disordered" evidence="1">
    <location>
        <begin position="114"/>
        <end position="135"/>
    </location>
</feature>
<dbReference type="InterPro" id="IPR002404">
    <property type="entry name" value="IRS_PTB"/>
</dbReference>
<dbReference type="PROSITE" id="PS51064">
    <property type="entry name" value="IRS_PTB"/>
    <property type="match status" value="1"/>
</dbReference>
<dbReference type="Pfam" id="PF02174">
    <property type="entry name" value="IRS"/>
    <property type="match status" value="1"/>
</dbReference>
<dbReference type="Gene3D" id="2.30.29.30">
    <property type="entry name" value="Pleckstrin-homology domain (PH domain)/Phosphotyrosine-binding domain (PTB)"/>
    <property type="match status" value="1"/>
</dbReference>
<dbReference type="Proteomes" id="UP001165289">
    <property type="component" value="Unassembled WGS sequence"/>
</dbReference>
<comment type="caution">
    <text evidence="3">The sequence shown here is derived from an EMBL/GenBank/DDBJ whole genome shotgun (WGS) entry which is preliminary data.</text>
</comment>
<dbReference type="PANTHER" id="PTHR21258">
    <property type="entry name" value="DOCKING PROTEIN RELATED"/>
    <property type="match status" value="1"/>
</dbReference>
<sequence>MESNQIYSSMDDAQDDCTIFVVAIEDNETSMRLKLKGEYSLNIVDSGLFLLTLNTEQTLYHWPYTVLRRYGTSKTGFTFEAGRKSHSGPGVLRFASPSGKLITRNIKETVNRIKGDIPTPNSDHHNLGSSHNSNSFSEPISGDYTEFSHTTGRPNRARPKLPESNRELSLEIPGHYMNYNRITGSTTPHSVTIPHQTQTPRPVSPYHNTSMNSMVSPYGITRDRPAYNTVGNNAILMDSYSEISSLPPLQPPTSLNINQNVQLPSPRAGTPNILQTNPFAHISPTIPLPYNSMKRSIPTDTARTTEMLHKSCSSPGSTFPTCVSPLPGFDSGDDSGEEIEHNVSKKISQASTSVNELTANLDLTPAHSTGLQDYVNLDENSLNQLIRTVSNPMESRTVESVKSPNYMNVTRSTPRDDSDYYNITSEFIEEERKRSNTDTISPKLSFQMEGEDDFKFDLTAGAASLSGIQDLKIIEEDMLYGNVQYHPSSKKKHSEHLYMNTPTKTAAFKSVREHRSTEEIHKNTLNNSAVNNSASLTLPPSPTKSCLGASNSQPSITIGKSRLTKEKPISSQYSFLQDILPTSPKVPHAYTPWKDINTENKDRI</sequence>
<dbReference type="SUPFAM" id="SSF50729">
    <property type="entry name" value="PH domain-like"/>
    <property type="match status" value="1"/>
</dbReference>
<dbReference type="PANTHER" id="PTHR21258:SF62">
    <property type="entry name" value="INSULIN RECEPTOR SUBSTRATE 1"/>
    <property type="match status" value="1"/>
</dbReference>
<organism evidence="3 4">
    <name type="scientific">Oopsacas minuta</name>
    <dbReference type="NCBI Taxonomy" id="111878"/>
    <lineage>
        <taxon>Eukaryota</taxon>
        <taxon>Metazoa</taxon>
        <taxon>Porifera</taxon>
        <taxon>Hexactinellida</taxon>
        <taxon>Hexasterophora</taxon>
        <taxon>Lyssacinosida</taxon>
        <taxon>Leucopsacidae</taxon>
        <taxon>Oopsacas</taxon>
    </lineage>
</organism>
<feature type="domain" description="IRS-type PTB" evidence="2">
    <location>
        <begin position="16"/>
        <end position="120"/>
    </location>
</feature>
<evidence type="ECO:0000313" key="3">
    <source>
        <dbReference type="EMBL" id="KAI6647587.1"/>
    </source>
</evidence>
<dbReference type="GO" id="GO:0007169">
    <property type="term" value="P:cell surface receptor protein tyrosine kinase signaling pathway"/>
    <property type="evidence" value="ECO:0007669"/>
    <property type="project" value="TreeGrafter"/>
</dbReference>